<organism evidence="1 2">
    <name type="scientific">Agromyces soli</name>
    <dbReference type="NCBI Taxonomy" id="659012"/>
    <lineage>
        <taxon>Bacteria</taxon>
        <taxon>Bacillati</taxon>
        <taxon>Actinomycetota</taxon>
        <taxon>Actinomycetes</taxon>
        <taxon>Micrococcales</taxon>
        <taxon>Microbacteriaceae</taxon>
        <taxon>Agromyces</taxon>
    </lineage>
</organism>
<sequence>MNDGIKWGLPVLGAAALGTLGLVLGTTALADGVVARSVIAGAVAESRAEEALGDLRGATTLARGQVLEGEALAGAFVDGLGDPALAEALTADVASAREIIDDAALELPEPPAYDHGPLTPVWTSLAEAVATQERTARLAELEQEAESGLAGLHDAEQQLAEARSAFYADAAADAQAVLDASTVASYESRVPAMHAIAQDGETWLVEQDDSAEGYQQLAAAVAAVRASQTAETARRAAPEYASRGPIEEFARSIAHGVHLDFAWDHVVNGLSSDEWYSGTAQYWYGDGGWAKLHLSYSIDWSYADDVNAKAVVVHEVGHTQVVRPECTPIFESAVFGSDDEMWATAWAIAAGYDVPGSGIEAYGRPSDEQIAEAGRCV</sequence>
<accession>A0ABY4AWR4</accession>
<protein>
    <recommendedName>
        <fullName evidence="3">Lysine-specific metallo-endopeptidase domain-containing protein</fullName>
    </recommendedName>
</protein>
<dbReference type="EMBL" id="CP094533">
    <property type="protein sequence ID" value="UOE27625.1"/>
    <property type="molecule type" value="Genomic_DNA"/>
</dbReference>
<evidence type="ECO:0008006" key="3">
    <source>
        <dbReference type="Google" id="ProtNLM"/>
    </source>
</evidence>
<reference evidence="1 2" key="1">
    <citation type="submission" date="2022-03" db="EMBL/GenBank/DDBJ databases">
        <title>Agromyces sp. isolated from the gut of P. brevitarsis seulensis larvae.</title>
        <authorList>
            <person name="Won M."/>
            <person name="Kwon S.-W."/>
        </authorList>
    </citation>
    <scope>NUCLEOTIDE SEQUENCE [LARGE SCALE GENOMIC DNA]</scope>
    <source>
        <strain evidence="1 2">KACC 16215</strain>
    </source>
</reference>
<evidence type="ECO:0000313" key="2">
    <source>
        <dbReference type="Proteomes" id="UP000831304"/>
    </source>
</evidence>
<keyword evidence="2" id="KW-1185">Reference proteome</keyword>
<name>A0ABY4AWR4_9MICO</name>
<dbReference type="RefSeq" id="WP_243570454.1">
    <property type="nucleotide sequence ID" value="NZ_BAAARD010000001.1"/>
</dbReference>
<dbReference type="Proteomes" id="UP000831304">
    <property type="component" value="Chromosome"/>
</dbReference>
<evidence type="ECO:0000313" key="1">
    <source>
        <dbReference type="EMBL" id="UOE27625.1"/>
    </source>
</evidence>
<gene>
    <name evidence="1" type="ORF">MTP13_07560</name>
</gene>
<proteinExistence type="predicted"/>